<name>A0A7J6UWV6_THATH</name>
<proteinExistence type="predicted"/>
<sequence length="128" mass="14384">MCKGVVIDRIKASVFADGKKKHFIYLGDGKGDFCPSTKLRADDYVMPRKDFPVWDLICSNPLLVKAGVHEWSSWDDQQRILLHLINTILFDDIRIPSSLIASDCKLDTIPISTQEPLQQVVSVPLIAC</sequence>
<dbReference type="PANTHER" id="PTHR20889:SF12">
    <property type="entry name" value="LP01149P"/>
    <property type="match status" value="1"/>
</dbReference>
<dbReference type="Pfam" id="PF06888">
    <property type="entry name" value="Put_Phosphatase"/>
    <property type="match status" value="1"/>
</dbReference>
<reference evidence="1 2" key="1">
    <citation type="submission" date="2020-06" db="EMBL/GenBank/DDBJ databases">
        <title>Transcriptomic and genomic resources for Thalictrum thalictroides and T. hernandezii: Facilitating candidate gene discovery in an emerging model plant lineage.</title>
        <authorList>
            <person name="Arias T."/>
            <person name="Riano-Pachon D.M."/>
            <person name="Di Stilio V.S."/>
        </authorList>
    </citation>
    <scope>NUCLEOTIDE SEQUENCE [LARGE SCALE GENOMIC DNA]</scope>
    <source>
        <strain evidence="2">cv. WT478/WT964</strain>
        <tissue evidence="1">Leaves</tissue>
    </source>
</reference>
<gene>
    <name evidence="1" type="ORF">FRX31_033717</name>
</gene>
<keyword evidence="2" id="KW-1185">Reference proteome</keyword>
<dbReference type="PANTHER" id="PTHR20889">
    <property type="entry name" value="PHOSPHATASE, ORPHAN 1, 2"/>
    <property type="match status" value="1"/>
</dbReference>
<dbReference type="GO" id="GO:0016791">
    <property type="term" value="F:phosphatase activity"/>
    <property type="evidence" value="ECO:0007669"/>
    <property type="project" value="InterPro"/>
</dbReference>
<dbReference type="OrthoDB" id="936801at2759"/>
<dbReference type="InterPro" id="IPR023214">
    <property type="entry name" value="HAD_sf"/>
</dbReference>
<organism evidence="1 2">
    <name type="scientific">Thalictrum thalictroides</name>
    <name type="common">Rue-anemone</name>
    <name type="synonym">Anemone thalictroides</name>
    <dbReference type="NCBI Taxonomy" id="46969"/>
    <lineage>
        <taxon>Eukaryota</taxon>
        <taxon>Viridiplantae</taxon>
        <taxon>Streptophyta</taxon>
        <taxon>Embryophyta</taxon>
        <taxon>Tracheophyta</taxon>
        <taxon>Spermatophyta</taxon>
        <taxon>Magnoliopsida</taxon>
        <taxon>Ranunculales</taxon>
        <taxon>Ranunculaceae</taxon>
        <taxon>Thalictroideae</taxon>
        <taxon>Thalictrum</taxon>
    </lineage>
</organism>
<dbReference type="EMBL" id="JABWDY010042375">
    <property type="protein sequence ID" value="KAF5176695.1"/>
    <property type="molecule type" value="Genomic_DNA"/>
</dbReference>
<evidence type="ECO:0000313" key="1">
    <source>
        <dbReference type="EMBL" id="KAF5176695.1"/>
    </source>
</evidence>
<dbReference type="AlphaFoldDB" id="A0A7J6UWV6"/>
<evidence type="ECO:0000313" key="2">
    <source>
        <dbReference type="Proteomes" id="UP000554482"/>
    </source>
</evidence>
<dbReference type="Gene3D" id="3.40.50.1000">
    <property type="entry name" value="HAD superfamily/HAD-like"/>
    <property type="match status" value="1"/>
</dbReference>
<comment type="caution">
    <text evidence="1">The sequence shown here is derived from an EMBL/GenBank/DDBJ whole genome shotgun (WGS) entry which is preliminary data.</text>
</comment>
<protein>
    <submittedName>
        <fullName evidence="1">Thiamine phosphate phosphatase-like protein</fullName>
    </submittedName>
</protein>
<dbReference type="Proteomes" id="UP000554482">
    <property type="component" value="Unassembled WGS sequence"/>
</dbReference>
<dbReference type="InterPro" id="IPR016965">
    <property type="entry name" value="Pase_PHOSPHO-typ"/>
</dbReference>
<accession>A0A7J6UWV6</accession>